<comment type="caution">
    <text evidence="5">The sequence shown here is derived from an EMBL/GenBank/DDBJ whole genome shotgun (WGS) entry which is preliminary data.</text>
</comment>
<keyword evidence="1" id="KW-0596">Phosphopantetheine</keyword>
<dbReference type="Gene3D" id="3.30.559.30">
    <property type="entry name" value="Nonribosomal peptide synthetase, condensation domain"/>
    <property type="match status" value="1"/>
</dbReference>
<name>A0AA39V762_9LECA</name>
<dbReference type="AlphaFoldDB" id="A0AA39V762"/>
<keyword evidence="6" id="KW-1185">Reference proteome</keyword>
<protein>
    <recommendedName>
        <fullName evidence="4">AMP-dependent synthetase/ligase domain-containing protein</fullName>
    </recommendedName>
</protein>
<organism evidence="5 6">
    <name type="scientific">Cladonia borealis</name>
    <dbReference type="NCBI Taxonomy" id="184061"/>
    <lineage>
        <taxon>Eukaryota</taxon>
        <taxon>Fungi</taxon>
        <taxon>Dikarya</taxon>
        <taxon>Ascomycota</taxon>
        <taxon>Pezizomycotina</taxon>
        <taxon>Lecanoromycetes</taxon>
        <taxon>OSLEUM clade</taxon>
        <taxon>Lecanoromycetidae</taxon>
        <taxon>Lecanorales</taxon>
        <taxon>Lecanorineae</taxon>
        <taxon>Cladoniaceae</taxon>
        <taxon>Cladonia</taxon>
    </lineage>
</organism>
<evidence type="ECO:0000256" key="3">
    <source>
        <dbReference type="ARBA" id="ARBA00022598"/>
    </source>
</evidence>
<dbReference type="EMBL" id="JAFEKC020000018">
    <property type="protein sequence ID" value="KAK0509565.1"/>
    <property type="molecule type" value="Genomic_DNA"/>
</dbReference>
<feature type="domain" description="AMP-dependent synthetase/ligase" evidence="4">
    <location>
        <begin position="286"/>
        <end position="625"/>
    </location>
</feature>
<evidence type="ECO:0000259" key="4">
    <source>
        <dbReference type="Pfam" id="PF00501"/>
    </source>
</evidence>
<dbReference type="GO" id="GO:0031177">
    <property type="term" value="F:phosphopantetheine binding"/>
    <property type="evidence" value="ECO:0007669"/>
    <property type="project" value="TreeGrafter"/>
</dbReference>
<dbReference type="Proteomes" id="UP001166286">
    <property type="component" value="Unassembled WGS sequence"/>
</dbReference>
<dbReference type="SUPFAM" id="SSF56801">
    <property type="entry name" value="Acetyl-CoA synthetase-like"/>
    <property type="match status" value="1"/>
</dbReference>
<dbReference type="GO" id="GO:0044550">
    <property type="term" value="P:secondary metabolite biosynthetic process"/>
    <property type="evidence" value="ECO:0007669"/>
    <property type="project" value="TreeGrafter"/>
</dbReference>
<dbReference type="GO" id="GO:0016874">
    <property type="term" value="F:ligase activity"/>
    <property type="evidence" value="ECO:0007669"/>
    <property type="project" value="UniProtKB-KW"/>
</dbReference>
<dbReference type="InterPro" id="IPR020845">
    <property type="entry name" value="AMP-binding_CS"/>
</dbReference>
<sequence>MSPLPIMAEVSKAQLDHFPPCLFPASNPTSTVSDYGASTGRGCVELVLEERWSAIEPSVKNLGVPLPTVLKAAWVLTLRCFVPVDIICFGSSDQLFVSNGPNHGAGLEETRSNSDLMLYILRLDGRETIQDFLQRLKNGQKSRVVAAPPGYDIWIVEEQPSRHHCNTVIYYHECENEHGKLQSKLRNNSAAELTLSQVDLILTVTRKSNGQVFADVEFWPYHTSEDMAVGVLRTFQHIFCQLVRAPYNLRLQDVDVCSDHDRRVIQELTGVVSQAENHCVHDIILKQCRLYPDRIAVCSWDGNLTYGELDDLSSRLAYHLVELGVKPETFVLSCFKKSTWAIVARLAILRAGGAYISVNAGNPPSYLGSIICHTNSQVLVSESEFADRFRDLVPAFIEVTLEWLRGLPAEDKSPVCETIRADNACLVIFTSGSTGQPKGIIQTHQSYATAIRDYVRNLKLDSATRFLQFDDYAFDISNLEFMVPLFIGGCCCVPGPMKTVQDLANNMNSLKANVAFLTPTVAIKLVPADVPCLKILCVGGEPLSRDLLTKWASSTTKLINQYGMGEVAICCAYNDQIHSTSGGNLGRPASGAIWVVDASSPEKLIPIGAVGEFLIEGPHLSRRYLDNTFHHRTEAAFLDKAPQWMAEMHPERCSARLYRSGDLGRLYHNGTFDYIGRKDTILKMDGCRIDAVEVEYQARKALSPEDSIVVDILGIIDGREDPVLTAFLYLHDHPASTAPAIEKEPFLRNVTNDVSVAEKVAYIKASIGQALPDYMIPTIFLLITWMPRTASNKTDRKKIRWVGQKYYLAEQEKRRNWPYYVQRQHLLPV</sequence>
<accession>A0AA39V762</accession>
<dbReference type="PANTHER" id="PTHR45527:SF3">
    <property type="entry name" value="SIDEROPHORE SYNTHETASE (EUROFUNG)"/>
    <property type="match status" value="1"/>
</dbReference>
<dbReference type="Pfam" id="PF00501">
    <property type="entry name" value="AMP-binding"/>
    <property type="match status" value="1"/>
</dbReference>
<dbReference type="InterPro" id="IPR045851">
    <property type="entry name" value="AMP-bd_C_sf"/>
</dbReference>
<dbReference type="PANTHER" id="PTHR45527">
    <property type="entry name" value="NONRIBOSOMAL PEPTIDE SYNTHETASE"/>
    <property type="match status" value="1"/>
</dbReference>
<dbReference type="PROSITE" id="PS00455">
    <property type="entry name" value="AMP_BINDING"/>
    <property type="match status" value="1"/>
</dbReference>
<keyword evidence="3" id="KW-0436">Ligase</keyword>
<dbReference type="Gene3D" id="3.40.50.12780">
    <property type="entry name" value="N-terminal domain of ligase-like"/>
    <property type="match status" value="1"/>
</dbReference>
<dbReference type="GO" id="GO:0005737">
    <property type="term" value="C:cytoplasm"/>
    <property type="evidence" value="ECO:0007669"/>
    <property type="project" value="TreeGrafter"/>
</dbReference>
<proteinExistence type="predicted"/>
<dbReference type="SUPFAM" id="SSF52777">
    <property type="entry name" value="CoA-dependent acyltransferases"/>
    <property type="match status" value="1"/>
</dbReference>
<evidence type="ECO:0000313" key="6">
    <source>
        <dbReference type="Proteomes" id="UP001166286"/>
    </source>
</evidence>
<dbReference type="CDD" id="cd05918">
    <property type="entry name" value="A_NRPS_SidN3_like"/>
    <property type="match status" value="1"/>
</dbReference>
<evidence type="ECO:0000313" key="5">
    <source>
        <dbReference type="EMBL" id="KAK0509565.1"/>
    </source>
</evidence>
<evidence type="ECO:0000256" key="2">
    <source>
        <dbReference type="ARBA" id="ARBA00022553"/>
    </source>
</evidence>
<dbReference type="Gene3D" id="3.30.300.30">
    <property type="match status" value="1"/>
</dbReference>
<dbReference type="InterPro" id="IPR042099">
    <property type="entry name" value="ANL_N_sf"/>
</dbReference>
<evidence type="ECO:0000256" key="1">
    <source>
        <dbReference type="ARBA" id="ARBA00022450"/>
    </source>
</evidence>
<reference evidence="5" key="1">
    <citation type="submission" date="2023-03" db="EMBL/GenBank/DDBJ databases">
        <title>Complete genome of Cladonia borealis.</title>
        <authorList>
            <person name="Park H."/>
        </authorList>
    </citation>
    <scope>NUCLEOTIDE SEQUENCE</scope>
    <source>
        <strain evidence="5">ANT050790</strain>
    </source>
</reference>
<gene>
    <name evidence="5" type="ORF">JMJ35_007959</name>
</gene>
<dbReference type="GO" id="GO:0043041">
    <property type="term" value="P:amino acid activation for nonribosomal peptide biosynthetic process"/>
    <property type="evidence" value="ECO:0007669"/>
    <property type="project" value="TreeGrafter"/>
</dbReference>
<keyword evidence="2" id="KW-0597">Phosphoprotein</keyword>
<dbReference type="InterPro" id="IPR000873">
    <property type="entry name" value="AMP-dep_synth/lig_dom"/>
</dbReference>